<evidence type="ECO:0000313" key="2">
    <source>
        <dbReference type="Proteomes" id="UP000541352"/>
    </source>
</evidence>
<dbReference type="AlphaFoldDB" id="A0A7W5ZT75"/>
<sequence>MNLFSDCPAGDKDCLIKKLTSNRITHYDLNHLMQIATSDDLKSITQSVFDMDEATLLERSAVEGATRWLNSLKNDRRKDLYVKKIQHTPRPELKKVVAEGDSWFNYPLILTDILDWISMDKNTAVFSLASAADWLVNILASREYVNGLSVHQPDFFLMSGGGNDVGGMSRMALMVSHRFNETSELTHSAWAQHLIANAHEKPYLLSKEVSLDTRKPDEKRWNKAVGYLSKDFFALMMLFRLQYYSLIHSLLVGGKEKFPDLKIITQGYDFLVPSDNKGWGINPFKWYIPVLRWIGHGWWLKKPLIFKGLSGQELQLDILYACMYFFNEMMIELEEKFMELHPTAKGRLFHVDSRGLVQKNEWTDEIHPQPHKFRTIAQTYLDCIHGQPSDYKHVYRSINRQKP</sequence>
<proteinExistence type="predicted"/>
<dbReference type="Proteomes" id="UP000541352">
    <property type="component" value="Unassembled WGS sequence"/>
</dbReference>
<name>A0A7W5ZT75_9BACT</name>
<protein>
    <submittedName>
        <fullName evidence="1">Uncharacterized protein</fullName>
    </submittedName>
</protein>
<organism evidence="1 2">
    <name type="scientific">Runella defluvii</name>
    <dbReference type="NCBI Taxonomy" id="370973"/>
    <lineage>
        <taxon>Bacteria</taxon>
        <taxon>Pseudomonadati</taxon>
        <taxon>Bacteroidota</taxon>
        <taxon>Cytophagia</taxon>
        <taxon>Cytophagales</taxon>
        <taxon>Spirosomataceae</taxon>
        <taxon>Runella</taxon>
    </lineage>
</organism>
<dbReference type="RefSeq" id="WP_183980530.1">
    <property type="nucleotide sequence ID" value="NZ_JACIBY010000032.1"/>
</dbReference>
<evidence type="ECO:0000313" key="1">
    <source>
        <dbReference type="EMBL" id="MBB3842275.1"/>
    </source>
</evidence>
<gene>
    <name evidence="1" type="ORF">FHS57_006306</name>
</gene>
<reference evidence="1 2" key="1">
    <citation type="submission" date="2020-08" db="EMBL/GenBank/DDBJ databases">
        <title>Genomic Encyclopedia of Type Strains, Phase IV (KMG-IV): sequencing the most valuable type-strain genomes for metagenomic binning, comparative biology and taxonomic classification.</title>
        <authorList>
            <person name="Goeker M."/>
        </authorList>
    </citation>
    <scope>NUCLEOTIDE SEQUENCE [LARGE SCALE GENOMIC DNA]</scope>
    <source>
        <strain evidence="1 2">DSM 17976</strain>
    </source>
</reference>
<comment type="caution">
    <text evidence="1">The sequence shown here is derived from an EMBL/GenBank/DDBJ whole genome shotgun (WGS) entry which is preliminary data.</text>
</comment>
<accession>A0A7W5ZT75</accession>
<keyword evidence="2" id="KW-1185">Reference proteome</keyword>
<dbReference type="EMBL" id="JACIBY010000032">
    <property type="protein sequence ID" value="MBB3842275.1"/>
    <property type="molecule type" value="Genomic_DNA"/>
</dbReference>